<gene>
    <name evidence="1" type="ORF">CGS58_13160</name>
</gene>
<evidence type="ECO:0000313" key="1">
    <source>
        <dbReference type="EMBL" id="PDX80167.1"/>
    </source>
</evidence>
<dbReference type="Proteomes" id="UP000220005">
    <property type="component" value="Unassembled WGS sequence"/>
</dbReference>
<dbReference type="NCBIfam" id="TIGR01603">
    <property type="entry name" value="maj_tail_phi13"/>
    <property type="match status" value="1"/>
</dbReference>
<evidence type="ECO:0000313" key="2">
    <source>
        <dbReference type="Proteomes" id="UP000220005"/>
    </source>
</evidence>
<proteinExistence type="predicted"/>
<accession>A0A2A7ALY1</accession>
<dbReference type="InterPro" id="IPR006490">
    <property type="entry name" value="Maj_tail_phi13"/>
</dbReference>
<evidence type="ECO:0008006" key="3">
    <source>
        <dbReference type="Google" id="ProtNLM"/>
    </source>
</evidence>
<dbReference type="AlphaFoldDB" id="A0A2A7ALY1"/>
<protein>
    <recommendedName>
        <fullName evidence="3">Phage tail protein</fullName>
    </recommendedName>
</protein>
<sequence length="206" mass="22416">MAETTPKSVVTTGFSNIHVALYAAENGVVSYTSVHKLGRSVSMSTDISTSDDNNFYADDRLAETETGSAFTDGSGTMTIDGLTPDDEAFLMGLKAGDPVTVDANQIETLEYGADMNPPYIGIGAVKKVQRDGKSYWGAMVLCKCRCKVPGDDASTQEDQIDWQTQDIDFTIMRDDSTKNRWKIIPKKLFETENDAVAFINKALGGE</sequence>
<dbReference type="RefSeq" id="WP_097840168.1">
    <property type="nucleotide sequence ID" value="NZ_NMTY01000032.1"/>
</dbReference>
<reference evidence="1 2" key="1">
    <citation type="journal article" date="2017" name="Front. Microbiol.">
        <title>New Insights into the Diversity of the Genus Faecalibacterium.</title>
        <authorList>
            <person name="Benevides L."/>
            <person name="Burman S."/>
            <person name="Martin R."/>
            <person name="Robert V."/>
            <person name="Thomas M."/>
            <person name="Miquel S."/>
            <person name="Chain F."/>
            <person name="Sokol H."/>
            <person name="Bermudez-Humaran L.G."/>
            <person name="Morrison M."/>
            <person name="Langella P."/>
            <person name="Azevedo V.A."/>
            <person name="Chatel J.M."/>
            <person name="Soares S."/>
        </authorList>
    </citation>
    <scope>NUCLEOTIDE SEQUENCE [LARGE SCALE GENOMIC DNA]</scope>
    <source>
        <strain evidence="1 2">CNCM I 4575</strain>
    </source>
</reference>
<dbReference type="EMBL" id="NMTY01000032">
    <property type="protein sequence ID" value="PDX80167.1"/>
    <property type="molecule type" value="Genomic_DNA"/>
</dbReference>
<organism evidence="1 2">
    <name type="scientific">Faecalibacterium prausnitzii</name>
    <dbReference type="NCBI Taxonomy" id="853"/>
    <lineage>
        <taxon>Bacteria</taxon>
        <taxon>Bacillati</taxon>
        <taxon>Bacillota</taxon>
        <taxon>Clostridia</taxon>
        <taxon>Eubacteriales</taxon>
        <taxon>Oscillospiraceae</taxon>
        <taxon>Faecalibacterium</taxon>
    </lineage>
</organism>
<comment type="caution">
    <text evidence="1">The sequence shown here is derived from an EMBL/GenBank/DDBJ whole genome shotgun (WGS) entry which is preliminary data.</text>
</comment>
<name>A0A2A7ALY1_9FIRM</name>